<dbReference type="InParanoid" id="A0A401GSY1"/>
<dbReference type="GeneID" id="38782242"/>
<gene>
    <name evidence="1" type="ORF">SCP_0705120</name>
</gene>
<dbReference type="RefSeq" id="XP_027616238.1">
    <property type="nucleotide sequence ID" value="XM_027760437.1"/>
</dbReference>
<organism evidence="1 2">
    <name type="scientific">Sparassis crispa</name>
    <dbReference type="NCBI Taxonomy" id="139825"/>
    <lineage>
        <taxon>Eukaryota</taxon>
        <taxon>Fungi</taxon>
        <taxon>Dikarya</taxon>
        <taxon>Basidiomycota</taxon>
        <taxon>Agaricomycotina</taxon>
        <taxon>Agaricomycetes</taxon>
        <taxon>Polyporales</taxon>
        <taxon>Sparassidaceae</taxon>
        <taxon>Sparassis</taxon>
    </lineage>
</organism>
<proteinExistence type="predicted"/>
<accession>A0A401GSY1</accession>
<evidence type="ECO:0000313" key="1">
    <source>
        <dbReference type="EMBL" id="GBE85325.1"/>
    </source>
</evidence>
<reference evidence="1 2" key="1">
    <citation type="journal article" date="2018" name="Sci. Rep.">
        <title>Genome sequence of the cauliflower mushroom Sparassis crispa (Hanabiratake) and its association with beneficial usage.</title>
        <authorList>
            <person name="Kiyama R."/>
            <person name="Furutani Y."/>
            <person name="Kawaguchi K."/>
            <person name="Nakanishi T."/>
        </authorList>
    </citation>
    <scope>NUCLEOTIDE SEQUENCE [LARGE SCALE GENOMIC DNA]</scope>
</reference>
<evidence type="ECO:0000313" key="2">
    <source>
        <dbReference type="Proteomes" id="UP000287166"/>
    </source>
</evidence>
<dbReference type="EMBL" id="BFAD01000007">
    <property type="protein sequence ID" value="GBE85325.1"/>
    <property type="molecule type" value="Genomic_DNA"/>
</dbReference>
<comment type="caution">
    <text evidence="1">The sequence shown here is derived from an EMBL/GenBank/DDBJ whole genome shotgun (WGS) entry which is preliminary data.</text>
</comment>
<keyword evidence="2" id="KW-1185">Reference proteome</keyword>
<protein>
    <submittedName>
        <fullName evidence="1">Uncharacterized protein</fullName>
    </submittedName>
</protein>
<dbReference type="Proteomes" id="UP000287166">
    <property type="component" value="Unassembled WGS sequence"/>
</dbReference>
<dbReference type="OrthoDB" id="27483at2759"/>
<sequence>MALREHLRKYYGGKLLSAIENFDAPQDMEVHWVTEALDHNSIDRPFIAYGNEASVGCTYMHLCLIVEIGKAGERKK</sequence>
<name>A0A401GSY1_9APHY</name>
<dbReference type="AlphaFoldDB" id="A0A401GSY1"/>